<organism evidence="1 2">
    <name type="scientific">Trachipleistophora hominis</name>
    <name type="common">Microsporidian parasite</name>
    <dbReference type="NCBI Taxonomy" id="72359"/>
    <lineage>
        <taxon>Eukaryota</taxon>
        <taxon>Fungi</taxon>
        <taxon>Fungi incertae sedis</taxon>
        <taxon>Microsporidia</taxon>
        <taxon>Pleistophoridae</taxon>
        <taxon>Trachipleistophora</taxon>
    </lineage>
</organism>
<proteinExistence type="predicted"/>
<dbReference type="EMBL" id="JH993901">
    <property type="protein sequence ID" value="ELQ75931.1"/>
    <property type="molecule type" value="Genomic_DNA"/>
</dbReference>
<dbReference type="Proteomes" id="UP000011185">
    <property type="component" value="Unassembled WGS sequence"/>
</dbReference>
<dbReference type="InParanoid" id="L7JXZ3"/>
<protein>
    <submittedName>
        <fullName evidence="1">Uncharacterized protein</fullName>
    </submittedName>
</protein>
<keyword evidence="2" id="KW-1185">Reference proteome</keyword>
<gene>
    <name evidence="1" type="ORF">THOM_1097</name>
</gene>
<dbReference type="HOGENOM" id="CLU_2747200_0_0_1"/>
<name>L7JXZ3_TRAHO</name>
<feature type="non-terminal residue" evidence="1">
    <location>
        <position position="1"/>
    </location>
</feature>
<reference evidence="1 2" key="1">
    <citation type="journal article" date="2012" name="PLoS Pathog.">
        <title>The genome of the obligate intracellular parasite Trachipleistophora hominis: new insights into microsporidian genome dynamics and reductive evolution.</title>
        <authorList>
            <person name="Heinz E."/>
            <person name="Williams T.A."/>
            <person name="Nakjang S."/>
            <person name="Noel C.J."/>
            <person name="Swan D.C."/>
            <person name="Goldberg A.V."/>
            <person name="Harris S.R."/>
            <person name="Weinmaier T."/>
            <person name="Markert S."/>
            <person name="Becher D."/>
            <person name="Bernhardt J."/>
            <person name="Dagan T."/>
            <person name="Hacker C."/>
            <person name="Lucocq J.M."/>
            <person name="Schweder T."/>
            <person name="Rattei T."/>
            <person name="Hall N."/>
            <person name="Hirt R.P."/>
            <person name="Embley T.M."/>
        </authorList>
    </citation>
    <scope>NUCLEOTIDE SEQUENCE [LARGE SCALE GENOMIC DNA]</scope>
</reference>
<evidence type="ECO:0000313" key="1">
    <source>
        <dbReference type="EMBL" id="ELQ75931.1"/>
    </source>
</evidence>
<accession>L7JXZ3</accession>
<dbReference type="VEuPathDB" id="MicrosporidiaDB:THOM_1097"/>
<evidence type="ECO:0000313" key="2">
    <source>
        <dbReference type="Proteomes" id="UP000011185"/>
    </source>
</evidence>
<sequence>VKLRDLPNFDRWNDKYFTVRQTSYNLDENHLNSTTILNSNSSTIINDKYHDIIKKLTNSSRLQTMHLINMR</sequence>
<dbReference type="AlphaFoldDB" id="L7JXZ3"/>